<evidence type="ECO:0000313" key="1">
    <source>
        <dbReference type="EMBL" id="MDN3292907.1"/>
    </source>
</evidence>
<dbReference type="RefSeq" id="WP_290109712.1">
    <property type="nucleotide sequence ID" value="NZ_JAUEPL010000002.1"/>
</dbReference>
<keyword evidence="2" id="KW-1185">Reference proteome</keyword>
<organism evidence="1 2">
    <name type="scientific">Streptomyces ficellus</name>
    <dbReference type="NCBI Taxonomy" id="1977088"/>
    <lineage>
        <taxon>Bacteria</taxon>
        <taxon>Bacillati</taxon>
        <taxon>Actinomycetota</taxon>
        <taxon>Actinomycetes</taxon>
        <taxon>Kitasatosporales</taxon>
        <taxon>Streptomycetaceae</taxon>
        <taxon>Streptomyces</taxon>
    </lineage>
</organism>
<proteinExistence type="predicted"/>
<dbReference type="Proteomes" id="UP001174050">
    <property type="component" value="Unassembled WGS sequence"/>
</dbReference>
<name>A0ABT7Z081_9ACTN</name>
<protein>
    <recommendedName>
        <fullName evidence="3">DUF4403 family protein</fullName>
    </recommendedName>
</protein>
<reference evidence="1" key="1">
    <citation type="submission" date="2023-06" db="EMBL/GenBank/DDBJ databases">
        <title>WGS-Sequencing of Streptomyces ficellus isolate 21 collected from sand in Gara Djebilet Iron Mine in Algeria.</title>
        <authorList>
            <person name="Zegers G.P."/>
            <person name="Gomez A."/>
            <person name="Gueddou A."/>
            <person name="Zahara A.F."/>
            <person name="Worth M."/>
            <person name="Sevigny J.L."/>
            <person name="Tisa L."/>
        </authorList>
    </citation>
    <scope>NUCLEOTIDE SEQUENCE</scope>
    <source>
        <strain evidence="1">AS11</strain>
    </source>
</reference>
<evidence type="ECO:0008006" key="3">
    <source>
        <dbReference type="Google" id="ProtNLM"/>
    </source>
</evidence>
<gene>
    <name evidence="1" type="ORF">QWM81_02360</name>
</gene>
<accession>A0ABT7Z081</accession>
<sequence length="536" mass="58414">MKNTDIFSSYDMVVSIKEDVINQQLIDLQNLDDAERCIPSRLAVVAQHAEDGSTTYQILEGDAQPPEISSNPKENTFSYIDGTFEPSIYIPKSGGEVSFRMTFRGGNAALWSGPIWAPKLDTYSMAGWKYGVGVNLDLQNLGEDGVRKLPQPVADQLSKFTDDMFQVRHLFVDFQTAQLINWDPDFTIVQGSKDAGLTTQFATLLGGYLRQMKSANNPYVLGYAPPGTALKTSGNVPDGLLPTGTTFTMYHDKRDPTLNAVNFVLVTKLRGKKISGSPQIFDTSWLTGKEQGGARMTVGFADLVEPLILKPVYDGLRTQIHQQLSGHVNVEEGNEYKDGIKATGTGYSFTISDVTTGDDQYKNTFDVSFKQDSGKAVVSLSGTVMAYKETTKHELTCTAKTWHTVTVDWNGTVTLAPPEKDAEGRPTITVSHDFSHTVKNEPGSNDCANSYKWIDLFAEAMNPLAMAIDALMGGDILKSILDDVPEIGDLQTAMATFGDTISGTVVLPAGRVFSFGAVDIDGQGNVSLELTYKGEH</sequence>
<dbReference type="EMBL" id="JAUEPL010000002">
    <property type="protein sequence ID" value="MDN3292907.1"/>
    <property type="molecule type" value="Genomic_DNA"/>
</dbReference>
<comment type="caution">
    <text evidence="1">The sequence shown here is derived from an EMBL/GenBank/DDBJ whole genome shotgun (WGS) entry which is preliminary data.</text>
</comment>
<evidence type="ECO:0000313" key="2">
    <source>
        <dbReference type="Proteomes" id="UP001174050"/>
    </source>
</evidence>